<keyword evidence="2 4" id="KW-0378">Hydrolase</keyword>
<name>A0ABM9ACY9_9GAMM</name>
<comment type="function">
    <text evidence="4">Nucleoside triphosphate pyrophosphatase that hydrolyzes dTTP and UTP. May have a dual role in cell division arrest and in preventing the incorporation of modified nucleotides into cellular nucleic acids.</text>
</comment>
<comment type="caution">
    <text evidence="4">Lacks conserved residue(s) required for the propagation of feature annotation.</text>
</comment>
<dbReference type="Pfam" id="PF02545">
    <property type="entry name" value="Maf"/>
    <property type="match status" value="1"/>
</dbReference>
<evidence type="ECO:0000256" key="2">
    <source>
        <dbReference type="ARBA" id="ARBA00022801"/>
    </source>
</evidence>
<feature type="site" description="Important for substrate specificity" evidence="4">
    <location>
        <position position="78"/>
    </location>
</feature>
<evidence type="ECO:0000313" key="5">
    <source>
        <dbReference type="EMBL" id="CAH0991066.1"/>
    </source>
</evidence>
<comment type="subcellular location">
    <subcellularLocation>
        <location evidence="4">Cytoplasm</location>
    </subcellularLocation>
</comment>
<dbReference type="RefSeq" id="WP_237443727.1">
    <property type="nucleotide sequence ID" value="NZ_CAKLPX010000001.1"/>
</dbReference>
<dbReference type="PANTHER" id="PTHR43213">
    <property type="entry name" value="BIFUNCTIONAL DTTP/UTP PYROPHOSPHATASE/METHYLTRANSFERASE PROTEIN-RELATED"/>
    <property type="match status" value="1"/>
</dbReference>
<dbReference type="Gene3D" id="3.90.950.10">
    <property type="match status" value="1"/>
</dbReference>
<comment type="cofactor">
    <cofactor evidence="1 4">
        <name>a divalent metal cation</name>
        <dbReference type="ChEBI" id="CHEBI:60240"/>
    </cofactor>
</comment>
<evidence type="ECO:0000256" key="1">
    <source>
        <dbReference type="ARBA" id="ARBA00001968"/>
    </source>
</evidence>
<dbReference type="PANTHER" id="PTHR43213:SF5">
    <property type="entry name" value="BIFUNCTIONAL DTTP_UTP PYROPHOSPHATASE_METHYLTRANSFERASE PROTEIN-RELATED"/>
    <property type="match status" value="1"/>
</dbReference>
<protein>
    <recommendedName>
        <fullName evidence="4">dTTP/UTP pyrophosphatase</fullName>
        <shortName evidence="4">dTTPase/UTPase</shortName>
        <ecNumber evidence="4">3.6.1.9</ecNumber>
    </recommendedName>
    <alternativeName>
        <fullName evidence="4">Nucleoside triphosphate pyrophosphatase</fullName>
    </alternativeName>
    <alternativeName>
        <fullName evidence="4">Nucleotide pyrophosphatase</fullName>
        <shortName evidence="4">Nucleotide PPase</shortName>
    </alternativeName>
</protein>
<dbReference type="InterPro" id="IPR003697">
    <property type="entry name" value="Maf-like"/>
</dbReference>
<keyword evidence="6" id="KW-1185">Reference proteome</keyword>
<dbReference type="Proteomes" id="UP000838100">
    <property type="component" value="Unassembled WGS sequence"/>
</dbReference>
<evidence type="ECO:0000256" key="3">
    <source>
        <dbReference type="ARBA" id="ARBA00023080"/>
    </source>
</evidence>
<dbReference type="PIRSF" id="PIRSF006305">
    <property type="entry name" value="Maf"/>
    <property type="match status" value="1"/>
</dbReference>
<dbReference type="SUPFAM" id="SSF52972">
    <property type="entry name" value="ITPase-like"/>
    <property type="match status" value="1"/>
</dbReference>
<accession>A0ABM9ACY9</accession>
<dbReference type="InterPro" id="IPR029001">
    <property type="entry name" value="ITPase-like_fam"/>
</dbReference>
<comment type="caution">
    <text evidence="5">The sequence shown here is derived from an EMBL/GenBank/DDBJ whole genome shotgun (WGS) entry which is preliminary data.</text>
</comment>
<evidence type="ECO:0000313" key="6">
    <source>
        <dbReference type="Proteomes" id="UP000838100"/>
    </source>
</evidence>
<proteinExistence type="inferred from homology"/>
<dbReference type="GO" id="GO:0047429">
    <property type="term" value="F:nucleoside triphosphate diphosphatase activity"/>
    <property type="evidence" value="ECO:0007669"/>
    <property type="project" value="UniProtKB-EC"/>
</dbReference>
<dbReference type="CDD" id="cd00555">
    <property type="entry name" value="Maf"/>
    <property type="match status" value="1"/>
</dbReference>
<comment type="catalytic activity">
    <reaction evidence="4">
        <text>UTP + H2O = UMP + diphosphate + H(+)</text>
        <dbReference type="Rhea" id="RHEA:29395"/>
        <dbReference type="ChEBI" id="CHEBI:15377"/>
        <dbReference type="ChEBI" id="CHEBI:15378"/>
        <dbReference type="ChEBI" id="CHEBI:33019"/>
        <dbReference type="ChEBI" id="CHEBI:46398"/>
        <dbReference type="ChEBI" id="CHEBI:57865"/>
        <dbReference type="EC" id="3.6.1.9"/>
    </reaction>
</comment>
<evidence type="ECO:0000256" key="4">
    <source>
        <dbReference type="HAMAP-Rule" id="MF_00528"/>
    </source>
</evidence>
<comment type="catalytic activity">
    <reaction evidence="4">
        <text>dTTP + H2O = dTMP + diphosphate + H(+)</text>
        <dbReference type="Rhea" id="RHEA:28534"/>
        <dbReference type="ChEBI" id="CHEBI:15377"/>
        <dbReference type="ChEBI" id="CHEBI:15378"/>
        <dbReference type="ChEBI" id="CHEBI:33019"/>
        <dbReference type="ChEBI" id="CHEBI:37568"/>
        <dbReference type="ChEBI" id="CHEBI:63528"/>
        <dbReference type="EC" id="3.6.1.9"/>
    </reaction>
</comment>
<reference evidence="5" key="1">
    <citation type="submission" date="2021-12" db="EMBL/GenBank/DDBJ databases">
        <authorList>
            <person name="Rodrigo-Torres L."/>
            <person name="Arahal R. D."/>
            <person name="Lucena T."/>
        </authorList>
    </citation>
    <scope>NUCLEOTIDE SEQUENCE</scope>
    <source>
        <strain evidence="5">CECT 8267</strain>
    </source>
</reference>
<feature type="site" description="Important for substrate specificity" evidence="4">
    <location>
        <position position="160"/>
    </location>
</feature>
<dbReference type="NCBIfam" id="TIGR00172">
    <property type="entry name" value="maf"/>
    <property type="match status" value="1"/>
</dbReference>
<feature type="site" description="Important for substrate specificity" evidence="4">
    <location>
        <position position="15"/>
    </location>
</feature>
<dbReference type="EMBL" id="CAKLPX010000001">
    <property type="protein sequence ID" value="CAH0991066.1"/>
    <property type="molecule type" value="Genomic_DNA"/>
</dbReference>
<keyword evidence="4" id="KW-0963">Cytoplasm</keyword>
<dbReference type="EC" id="3.6.1.9" evidence="4"/>
<comment type="similarity">
    <text evidence="4">Belongs to the Maf family. YhdE subfamily.</text>
</comment>
<sequence>MATDFAIYLASASPRRAELLQQAGVSFERVVADIDETPLDSESPRDYVERLALAKAVAVQSLIASSGRPMRPVLGSDTCVVIDGQILGKPVDQADATAMLTRLSSSQHQVMTSVAVVDHRQQQALVSITDVTFRAISASEISAYWHSGEPADKAGSYGIQGKGGLFVEHLSGSYTGVVGLPLAETEFLLQQFGLSCW</sequence>
<feature type="active site" description="Proton acceptor" evidence="4">
    <location>
        <position position="77"/>
    </location>
</feature>
<keyword evidence="3 4" id="KW-0546">Nucleotide metabolism</keyword>
<organism evidence="5 6">
    <name type="scientific">Sinobacterium norvegicum</name>
    <dbReference type="NCBI Taxonomy" id="1641715"/>
    <lineage>
        <taxon>Bacteria</taxon>
        <taxon>Pseudomonadati</taxon>
        <taxon>Pseudomonadota</taxon>
        <taxon>Gammaproteobacteria</taxon>
        <taxon>Cellvibrionales</taxon>
        <taxon>Spongiibacteraceae</taxon>
        <taxon>Sinobacterium</taxon>
    </lineage>
</organism>
<gene>
    <name evidence="5" type="primary">yhdE</name>
    <name evidence="5" type="ORF">SIN8267_01167</name>
</gene>
<dbReference type="HAMAP" id="MF_00528">
    <property type="entry name" value="Maf"/>
    <property type="match status" value="1"/>
</dbReference>